<reference evidence="1" key="1">
    <citation type="submission" date="2015-06" db="EMBL/GenBank/DDBJ databases">
        <authorList>
            <person name="Liu B."/>
            <person name="Wang J."/>
            <person name="Zhu Y."/>
            <person name="Liu G."/>
            <person name="Chen Q."/>
            <person name="Zheng C."/>
            <person name="Che J."/>
            <person name="Ge C."/>
            <person name="Shi H."/>
            <person name="Pan Z."/>
            <person name="Liu X."/>
        </authorList>
    </citation>
    <scope>NUCLEOTIDE SEQUENCE [LARGE SCALE GENOMIC DNA]</scope>
    <source>
        <strain evidence="1">DSM 16346</strain>
    </source>
</reference>
<dbReference type="Proteomes" id="UP000035996">
    <property type="component" value="Unassembled WGS sequence"/>
</dbReference>
<dbReference type="OrthoDB" id="9815360at2"/>
<accession>A0A0J6CXU2</accession>
<organism evidence="1 2">
    <name type="scientific">Guptibacillus hwajinpoensis</name>
    <dbReference type="NCBI Taxonomy" id="208199"/>
    <lineage>
        <taxon>Bacteria</taxon>
        <taxon>Bacillati</taxon>
        <taxon>Bacillota</taxon>
        <taxon>Bacilli</taxon>
        <taxon>Bacillales</taxon>
        <taxon>Guptibacillaceae</taxon>
        <taxon>Guptibacillus</taxon>
    </lineage>
</organism>
<gene>
    <name evidence="1" type="ORF">AB986_00830</name>
</gene>
<dbReference type="InterPro" id="IPR002933">
    <property type="entry name" value="Peptidase_M20"/>
</dbReference>
<evidence type="ECO:0000313" key="2">
    <source>
        <dbReference type="Proteomes" id="UP000035996"/>
    </source>
</evidence>
<protein>
    <recommendedName>
        <fullName evidence="3">Arginine utilization protein RocB</fullName>
    </recommendedName>
</protein>
<dbReference type="Gene3D" id="3.40.630.10">
    <property type="entry name" value="Zn peptidases"/>
    <property type="match status" value="1"/>
</dbReference>
<evidence type="ECO:0000313" key="1">
    <source>
        <dbReference type="EMBL" id="KMM37913.1"/>
    </source>
</evidence>
<dbReference type="EMBL" id="LELK01000001">
    <property type="protein sequence ID" value="KMM37913.1"/>
    <property type="molecule type" value="Genomic_DNA"/>
</dbReference>
<keyword evidence="2" id="KW-1185">Reference proteome</keyword>
<dbReference type="InterPro" id="IPR012166">
    <property type="entry name" value="Uncharacterised_RocB"/>
</dbReference>
<dbReference type="PANTHER" id="PTHR43808:SF27">
    <property type="entry name" value="PROTEIN ROCB"/>
    <property type="match status" value="1"/>
</dbReference>
<evidence type="ECO:0008006" key="3">
    <source>
        <dbReference type="Google" id="ProtNLM"/>
    </source>
</evidence>
<dbReference type="InterPro" id="IPR050072">
    <property type="entry name" value="Peptidase_M20A"/>
</dbReference>
<dbReference type="STRING" id="157733.AB986_00830"/>
<proteinExistence type="predicted"/>
<dbReference type="RefSeq" id="WP_048308997.1">
    <property type="nucleotide sequence ID" value="NZ_CP119526.1"/>
</dbReference>
<dbReference type="GO" id="GO:0016787">
    <property type="term" value="F:hydrolase activity"/>
    <property type="evidence" value="ECO:0007669"/>
    <property type="project" value="InterPro"/>
</dbReference>
<dbReference type="SUPFAM" id="SSF53187">
    <property type="entry name" value="Zn-dependent exopeptidases"/>
    <property type="match status" value="1"/>
</dbReference>
<dbReference type="PANTHER" id="PTHR43808">
    <property type="entry name" value="ACETYLORNITHINE DEACETYLASE"/>
    <property type="match status" value="1"/>
</dbReference>
<dbReference type="AlphaFoldDB" id="A0A0J6CXU2"/>
<dbReference type="PATRIC" id="fig|157733.3.peg.2367"/>
<dbReference type="Pfam" id="PF01546">
    <property type="entry name" value="Peptidase_M20"/>
    <property type="match status" value="1"/>
</dbReference>
<dbReference type="PIRSF" id="PIRSF010386">
    <property type="entry name" value="RocB"/>
    <property type="match status" value="1"/>
</dbReference>
<comment type="caution">
    <text evidence="1">The sequence shown here is derived from an EMBL/GenBank/DDBJ whole genome shotgun (WGS) entry which is preliminary data.</text>
</comment>
<sequence length="538" mass="61214">MGKWQTKETLMYLLTRLVEHHSVTGTYPEVALAEYIHLQLQDLSYFKENPDQLALHPTSDGRSFVTGLVKNGDSKKTVILISHFDVVDVEDFGQLKNLAFSPYDLTEEIYKNLDKMPEDVQEDLKAGEWLFGRGVMDMKAGLALQMSILEKASMGAFDGNVLLLTVPDEEVNSLGMIEAVPVLVELANEYGLHYTACLNSEPVFTNYPGDQNLYVYTGSIGKLLPGFFCYGQETHVGEPFSGLNANYMAAEVTRELELNADFCEVIDGEVTPPPTNLMQKDLKEEYSVQIPHVGVTLFNVLGMESSIQDITDKLLKAVRIAANRIEDRYIERATEFSKLQTYVPKPFHVMVLTYEQLHERAVELFGEAEIKRRQDYITANFKDLGDRDLSTRMVFDLAALCKEDGPMIILFYNPPFYPAVSSRHDPFIQETIKEIVSYSKEKHQVTLKPQHYFPGLSDLSFVGLERTKETIQPLMDNMPLYGQSYELPLDALEQLKIPVMNLGPKGKDAHKWTERLEVTYSFETLHDMLPYTIRKLLR</sequence>
<name>A0A0J6CXU2_9BACL</name>